<dbReference type="EMBL" id="RCMV01002225">
    <property type="protein sequence ID" value="KAG3203825.1"/>
    <property type="molecule type" value="Genomic_DNA"/>
</dbReference>
<evidence type="ECO:0000313" key="5">
    <source>
        <dbReference type="Proteomes" id="UP000735874"/>
    </source>
</evidence>
<evidence type="ECO:0000313" key="3">
    <source>
        <dbReference type="EMBL" id="KAG2964731.1"/>
    </source>
</evidence>
<dbReference type="Proteomes" id="UP000760860">
    <property type="component" value="Unassembled WGS sequence"/>
</dbReference>
<accession>A0A8T0Y8W2</accession>
<dbReference type="AlphaFoldDB" id="A0A8T0Y8W2"/>
<organism evidence="1 5">
    <name type="scientific">Phytophthora cactorum</name>
    <dbReference type="NCBI Taxonomy" id="29920"/>
    <lineage>
        <taxon>Eukaryota</taxon>
        <taxon>Sar</taxon>
        <taxon>Stramenopiles</taxon>
        <taxon>Oomycota</taxon>
        <taxon>Peronosporomycetes</taxon>
        <taxon>Peronosporales</taxon>
        <taxon>Peronosporaceae</taxon>
        <taxon>Phytophthora</taxon>
    </lineage>
</organism>
<dbReference type="EMBL" id="RCML01001182">
    <property type="protein sequence ID" value="KAG2964731.1"/>
    <property type="molecule type" value="Genomic_DNA"/>
</dbReference>
<evidence type="ECO:0000313" key="2">
    <source>
        <dbReference type="EMBL" id="KAG2899791.1"/>
    </source>
</evidence>
<sequence length="62" mass="6991">MRRRTRIGQTTLADAATQAEKFSVAVREKMKELKFSKVFNADQTGAVLLVVVYSFKKLTVNV</sequence>
<reference evidence="1" key="1">
    <citation type="submission" date="2018-10" db="EMBL/GenBank/DDBJ databases">
        <title>Effector identification in a new, highly contiguous assembly of the strawberry crown rot pathogen Phytophthora cactorum.</title>
        <authorList>
            <person name="Armitage A.D."/>
            <person name="Nellist C.F."/>
            <person name="Bates H."/>
            <person name="Vickerstaff R.J."/>
            <person name="Harrison R.J."/>
        </authorList>
    </citation>
    <scope>NUCLEOTIDE SEQUENCE</scope>
    <source>
        <strain evidence="1">15-7</strain>
        <strain evidence="2">4040</strain>
        <strain evidence="3">P415</strain>
        <strain evidence="4">P421</strain>
    </source>
</reference>
<dbReference type="Proteomes" id="UP000736787">
    <property type="component" value="Unassembled WGS sequence"/>
</dbReference>
<dbReference type="EMBL" id="RCMG01001153">
    <property type="protein sequence ID" value="KAG2834831.1"/>
    <property type="molecule type" value="Genomic_DNA"/>
</dbReference>
<gene>
    <name evidence="1" type="ORF">PC113_g20319</name>
    <name evidence="2" type="ORF">PC117_g22142</name>
    <name evidence="3" type="ORF">PC118_g20148</name>
    <name evidence="4" type="ORF">PC129_g22741</name>
</gene>
<dbReference type="Proteomes" id="UP000697107">
    <property type="component" value="Unassembled WGS sequence"/>
</dbReference>
<dbReference type="Proteomes" id="UP000735874">
    <property type="component" value="Unassembled WGS sequence"/>
</dbReference>
<protein>
    <submittedName>
        <fullName evidence="1">Uncharacterized protein</fullName>
    </submittedName>
</protein>
<dbReference type="VEuPathDB" id="FungiDB:PC110_g17305"/>
<name>A0A8T0Y8W2_9STRA</name>
<dbReference type="EMBL" id="RCMK01001188">
    <property type="protein sequence ID" value="KAG2899791.1"/>
    <property type="molecule type" value="Genomic_DNA"/>
</dbReference>
<comment type="caution">
    <text evidence="1">The sequence shown here is derived from an EMBL/GenBank/DDBJ whole genome shotgun (WGS) entry which is preliminary data.</text>
</comment>
<evidence type="ECO:0000313" key="4">
    <source>
        <dbReference type="EMBL" id="KAG3203825.1"/>
    </source>
</evidence>
<evidence type="ECO:0000313" key="1">
    <source>
        <dbReference type="EMBL" id="KAG2834831.1"/>
    </source>
</evidence>
<proteinExistence type="predicted"/>